<dbReference type="EMBL" id="JAGZCC010000051">
    <property type="protein sequence ID" value="MBS5588774.1"/>
    <property type="molecule type" value="Genomic_DNA"/>
</dbReference>
<dbReference type="Pfam" id="PF00534">
    <property type="entry name" value="Glycos_transf_1"/>
    <property type="match status" value="1"/>
</dbReference>
<dbReference type="GO" id="GO:0016757">
    <property type="term" value="F:glycosyltransferase activity"/>
    <property type="evidence" value="ECO:0007669"/>
    <property type="project" value="UniProtKB-KW"/>
</dbReference>
<dbReference type="RefSeq" id="WP_303887695.1">
    <property type="nucleotide sequence ID" value="NZ_JAGZCC010000051.1"/>
</dbReference>
<dbReference type="InterPro" id="IPR001296">
    <property type="entry name" value="Glyco_trans_1"/>
</dbReference>
<dbReference type="Pfam" id="PF13439">
    <property type="entry name" value="Glyco_transf_4"/>
    <property type="match status" value="1"/>
</dbReference>
<evidence type="ECO:0000313" key="4">
    <source>
        <dbReference type="EMBL" id="MBS5588774.1"/>
    </source>
</evidence>
<evidence type="ECO:0000256" key="1">
    <source>
        <dbReference type="ARBA" id="ARBA00022679"/>
    </source>
</evidence>
<feature type="domain" description="Glycosyl transferase family 1" evidence="2">
    <location>
        <begin position="223"/>
        <end position="374"/>
    </location>
</feature>
<reference evidence="4" key="1">
    <citation type="submission" date="2021-02" db="EMBL/GenBank/DDBJ databases">
        <title>Infant gut strain persistence is associated with maternal origin, phylogeny, and functional potential including surface adhesion and iron acquisition.</title>
        <authorList>
            <person name="Lou Y.C."/>
        </authorList>
    </citation>
    <scope>NUCLEOTIDE SEQUENCE</scope>
    <source>
        <strain evidence="4">L3_108_000G1_dasL3_108_000G1_metabat.metabat.11</strain>
    </source>
</reference>
<sequence length="402" mass="46426">MKILQINSVCGSGSTGKIVEQISDYLNSLNIENYIAYGLGNSTRNNTYKIGNKLDNHFHSFISRKFCLQGYGSIISTIKLIRYVKKINPTIIHLHNIHGHYLNFPILFKFLKKMDIEVVWTFHDCWPFTGKCAHFTKVKCDKWKNECFNCPQLHTYPDSEYDRTKKNYIDKKRYFTSINKLHIVTVSNWLETEVKKSFFKGKDIRCIYNGIDTNVFKFTESSLRKKLNIENKFIILGVASVWNEGKGLDTFIKLSKYISEDSVIILIGVSIEQIKILPHNIIGITKTENLDELVKFYSIADVFINCSLEETFGLVVAEAMACGTPAIVYNSTACPEIVDNTTGRIVENNLKELLSAVDFFYKKNFLNIENNCRNRINKLYNLNSMIENYFKLYTSINNDLNK</sequence>
<feature type="domain" description="Glycosyltransferase subfamily 4-like N-terminal" evidence="3">
    <location>
        <begin position="66"/>
        <end position="214"/>
    </location>
</feature>
<organism evidence="4 5">
    <name type="scientific">Thomasclavelia spiroformis</name>
    <dbReference type="NCBI Taxonomy" id="29348"/>
    <lineage>
        <taxon>Bacteria</taxon>
        <taxon>Bacillati</taxon>
        <taxon>Bacillota</taxon>
        <taxon>Erysipelotrichia</taxon>
        <taxon>Erysipelotrichales</taxon>
        <taxon>Coprobacillaceae</taxon>
        <taxon>Thomasclavelia</taxon>
    </lineage>
</organism>
<dbReference type="PANTHER" id="PTHR46401">
    <property type="entry name" value="GLYCOSYLTRANSFERASE WBBK-RELATED"/>
    <property type="match status" value="1"/>
</dbReference>
<comment type="caution">
    <text evidence="4">The sequence shown here is derived from an EMBL/GenBank/DDBJ whole genome shotgun (WGS) entry which is preliminary data.</text>
</comment>
<dbReference type="SUPFAM" id="SSF53756">
    <property type="entry name" value="UDP-Glycosyltransferase/glycogen phosphorylase"/>
    <property type="match status" value="1"/>
</dbReference>
<evidence type="ECO:0000259" key="2">
    <source>
        <dbReference type="Pfam" id="PF00534"/>
    </source>
</evidence>
<dbReference type="Proteomes" id="UP000751224">
    <property type="component" value="Unassembled WGS sequence"/>
</dbReference>
<name>A0A943I6X4_9FIRM</name>
<keyword evidence="1 4" id="KW-0808">Transferase</keyword>
<gene>
    <name evidence="4" type="ORF">KHX14_08215</name>
</gene>
<accession>A0A943I6X4</accession>
<dbReference type="Gene3D" id="3.40.50.2000">
    <property type="entry name" value="Glycogen Phosphorylase B"/>
    <property type="match status" value="2"/>
</dbReference>
<dbReference type="EC" id="2.4.-.-" evidence="4"/>
<protein>
    <submittedName>
        <fullName evidence="4">Glycosyltransferase</fullName>
        <ecNumber evidence="4">2.4.-.-</ecNumber>
    </submittedName>
</protein>
<dbReference type="InterPro" id="IPR028098">
    <property type="entry name" value="Glyco_trans_4-like_N"/>
</dbReference>
<evidence type="ECO:0000259" key="3">
    <source>
        <dbReference type="Pfam" id="PF13439"/>
    </source>
</evidence>
<dbReference type="PANTHER" id="PTHR46401:SF2">
    <property type="entry name" value="GLYCOSYLTRANSFERASE WBBK-RELATED"/>
    <property type="match status" value="1"/>
</dbReference>
<dbReference type="AlphaFoldDB" id="A0A943I6X4"/>
<keyword evidence="4" id="KW-0328">Glycosyltransferase</keyword>
<proteinExistence type="predicted"/>
<evidence type="ECO:0000313" key="5">
    <source>
        <dbReference type="Proteomes" id="UP000751224"/>
    </source>
</evidence>